<evidence type="ECO:0000313" key="3">
    <source>
        <dbReference type="Proteomes" id="UP000533598"/>
    </source>
</evidence>
<comment type="caution">
    <text evidence="2">The sequence shown here is derived from an EMBL/GenBank/DDBJ whole genome shotgun (WGS) entry which is preliminary data.</text>
</comment>
<organism evidence="2 3">
    <name type="scientific">Crossiella cryophila</name>
    <dbReference type="NCBI Taxonomy" id="43355"/>
    <lineage>
        <taxon>Bacteria</taxon>
        <taxon>Bacillati</taxon>
        <taxon>Actinomycetota</taxon>
        <taxon>Actinomycetes</taxon>
        <taxon>Pseudonocardiales</taxon>
        <taxon>Pseudonocardiaceae</taxon>
        <taxon>Crossiella</taxon>
    </lineage>
</organism>
<evidence type="ECO:0000313" key="2">
    <source>
        <dbReference type="EMBL" id="MBB4677617.1"/>
    </source>
</evidence>
<reference evidence="2 3" key="1">
    <citation type="submission" date="2020-08" db="EMBL/GenBank/DDBJ databases">
        <title>Sequencing the genomes of 1000 actinobacteria strains.</title>
        <authorList>
            <person name="Klenk H.-P."/>
        </authorList>
    </citation>
    <scope>NUCLEOTIDE SEQUENCE [LARGE SCALE GENOMIC DNA]</scope>
    <source>
        <strain evidence="2 3">DSM 44230</strain>
    </source>
</reference>
<feature type="region of interest" description="Disordered" evidence="1">
    <location>
        <begin position="1"/>
        <end position="250"/>
    </location>
</feature>
<protein>
    <submittedName>
        <fullName evidence="2">Uncharacterized protein</fullName>
    </submittedName>
</protein>
<evidence type="ECO:0000256" key="1">
    <source>
        <dbReference type="SAM" id="MobiDB-lite"/>
    </source>
</evidence>
<feature type="compositionally biased region" description="Polar residues" evidence="1">
    <location>
        <begin position="43"/>
        <end position="55"/>
    </location>
</feature>
<gene>
    <name evidence="2" type="ORF">HNR67_003735</name>
</gene>
<feature type="compositionally biased region" description="Basic and acidic residues" evidence="1">
    <location>
        <begin position="156"/>
        <end position="171"/>
    </location>
</feature>
<sequence>MDDRNHAGPRGSTVQGPTQPSPPQSRRPNISNTTLPPPGHPRNTASLTPQRNQNGTKRRKKLNGTQRQPFRLEKRSAEEAAGGRGNNAVQPASAPAQEQGNGPAHGTSNRAPGSNGATLRGSNAPGRCSRGGPVQGSGSLLFPRPPARRTGVVAPDGRREAGALLRGHPDRGQTPNGDTPAARLRPPTSPGCPPRRLRVPATPPSARPRPGHASPWHARPHVCPLLARPRPPTPGRTRATWSAARPHPGVCRLGRVGRGVDVLVASSVVRGGN</sequence>
<feature type="compositionally biased region" description="Polar residues" evidence="1">
    <location>
        <begin position="96"/>
        <end position="121"/>
    </location>
</feature>
<dbReference type="EMBL" id="JACHMH010000001">
    <property type="protein sequence ID" value="MBB4677617.1"/>
    <property type="molecule type" value="Genomic_DNA"/>
</dbReference>
<dbReference type="AlphaFoldDB" id="A0A7W7FTV6"/>
<keyword evidence="3" id="KW-1185">Reference proteome</keyword>
<name>A0A7W7FTV6_9PSEU</name>
<dbReference type="Proteomes" id="UP000533598">
    <property type="component" value="Unassembled WGS sequence"/>
</dbReference>
<accession>A0A7W7FTV6</accession>
<proteinExistence type="predicted"/>